<reference evidence="3 4" key="1">
    <citation type="submission" date="2016-12" db="EMBL/GenBank/DDBJ databases">
        <title>Comparative genomics of Bartonella apis.</title>
        <authorList>
            <person name="Engel P."/>
        </authorList>
    </citation>
    <scope>NUCLEOTIDE SEQUENCE [LARGE SCALE GENOMIC DNA]</scope>
    <source>
        <strain evidence="3 4">PEB0149</strain>
    </source>
</reference>
<accession>A0A1R0F7I7</accession>
<dbReference type="EMBL" id="LXYT01000003">
    <property type="protein sequence ID" value="OLY42933.1"/>
    <property type="molecule type" value="Genomic_DNA"/>
</dbReference>
<evidence type="ECO:0000256" key="1">
    <source>
        <dbReference type="SAM" id="MobiDB-lite"/>
    </source>
</evidence>
<feature type="compositionally biased region" description="Low complexity" evidence="1">
    <location>
        <begin position="134"/>
        <end position="148"/>
    </location>
</feature>
<feature type="chain" id="PRO_5010254340" description="Lipoprotein" evidence="2">
    <location>
        <begin position="17"/>
        <end position="183"/>
    </location>
</feature>
<proteinExistence type="predicted"/>
<dbReference type="GeneID" id="92992441"/>
<dbReference type="AlphaFoldDB" id="A0A1R0F7I7"/>
<dbReference type="RefSeq" id="WP_075870762.1">
    <property type="nucleotide sequence ID" value="NZ_CALYQA010000003.1"/>
</dbReference>
<sequence>MSRVLLKSFFAVSGLALVLSGCTTTTSTKPATANALTTPAASNPAPKFPSFTSPARSVAPDLAQACINSAANKYFLPTRVIKAVDSRKPGDGSTQVILKVDLRDAVCTVSAGGVVKSVIDTSPKSADQIAAEAQAAAAPKTTSQTATANPVARATRKSASTTKTSSGVKKRSQATASSGQSLY</sequence>
<name>A0A1R0F7I7_9HYPH</name>
<evidence type="ECO:0008006" key="5">
    <source>
        <dbReference type="Google" id="ProtNLM"/>
    </source>
</evidence>
<gene>
    <name evidence="3" type="ORF">PEB0149_003490</name>
</gene>
<feature type="compositionally biased region" description="Low complexity" evidence="1">
    <location>
        <begin position="157"/>
        <end position="167"/>
    </location>
</feature>
<evidence type="ECO:0000313" key="3">
    <source>
        <dbReference type="EMBL" id="OLY42933.1"/>
    </source>
</evidence>
<dbReference type="Proteomes" id="UP000187344">
    <property type="component" value="Unassembled WGS sequence"/>
</dbReference>
<feature type="compositionally biased region" description="Polar residues" evidence="1">
    <location>
        <begin position="173"/>
        <end position="183"/>
    </location>
</feature>
<feature type="region of interest" description="Disordered" evidence="1">
    <location>
        <begin position="134"/>
        <end position="183"/>
    </location>
</feature>
<keyword evidence="2" id="KW-0732">Signal</keyword>
<evidence type="ECO:0000256" key="2">
    <source>
        <dbReference type="SAM" id="SignalP"/>
    </source>
</evidence>
<feature type="signal peptide" evidence="2">
    <location>
        <begin position="1"/>
        <end position="16"/>
    </location>
</feature>
<protein>
    <recommendedName>
        <fullName evidence="5">Lipoprotein</fullName>
    </recommendedName>
</protein>
<comment type="caution">
    <text evidence="3">The sequence shown here is derived from an EMBL/GenBank/DDBJ whole genome shotgun (WGS) entry which is preliminary data.</text>
</comment>
<evidence type="ECO:0000313" key="4">
    <source>
        <dbReference type="Proteomes" id="UP000187344"/>
    </source>
</evidence>
<keyword evidence="4" id="KW-1185">Reference proteome</keyword>
<dbReference type="PROSITE" id="PS51257">
    <property type="entry name" value="PROKAR_LIPOPROTEIN"/>
    <property type="match status" value="1"/>
</dbReference>
<organism evidence="3 4">
    <name type="scientific">Bartonella apis</name>
    <dbReference type="NCBI Taxonomy" id="1686310"/>
    <lineage>
        <taxon>Bacteria</taxon>
        <taxon>Pseudomonadati</taxon>
        <taxon>Pseudomonadota</taxon>
        <taxon>Alphaproteobacteria</taxon>
        <taxon>Hyphomicrobiales</taxon>
        <taxon>Bartonellaceae</taxon>
        <taxon>Bartonella</taxon>
    </lineage>
</organism>